<dbReference type="EMBL" id="JAKNSF020000113">
    <property type="protein sequence ID" value="KAK7714719.1"/>
    <property type="molecule type" value="Genomic_DNA"/>
</dbReference>
<feature type="region of interest" description="Disordered" evidence="1">
    <location>
        <begin position="1"/>
        <end position="32"/>
    </location>
</feature>
<keyword evidence="2" id="KW-0812">Transmembrane</keyword>
<accession>A0ABR1NTR3</accession>
<organism evidence="3 4">
    <name type="scientific">Diaporthe eres</name>
    <name type="common">Phomopsis oblonga</name>
    <dbReference type="NCBI Taxonomy" id="83184"/>
    <lineage>
        <taxon>Eukaryota</taxon>
        <taxon>Fungi</taxon>
        <taxon>Dikarya</taxon>
        <taxon>Ascomycota</taxon>
        <taxon>Pezizomycotina</taxon>
        <taxon>Sordariomycetes</taxon>
        <taxon>Sordariomycetidae</taxon>
        <taxon>Diaporthales</taxon>
        <taxon>Diaporthaceae</taxon>
        <taxon>Diaporthe</taxon>
        <taxon>Diaporthe eres species complex</taxon>
    </lineage>
</organism>
<dbReference type="Proteomes" id="UP001430848">
    <property type="component" value="Unassembled WGS sequence"/>
</dbReference>
<protein>
    <submittedName>
        <fullName evidence="3">Uncharacterized protein</fullName>
    </submittedName>
</protein>
<feature type="compositionally biased region" description="Polar residues" evidence="1">
    <location>
        <begin position="1"/>
        <end position="11"/>
    </location>
</feature>
<proteinExistence type="predicted"/>
<keyword evidence="2" id="KW-0472">Membrane</keyword>
<feature type="transmembrane region" description="Helical" evidence="2">
    <location>
        <begin position="74"/>
        <end position="102"/>
    </location>
</feature>
<reference evidence="3 4" key="1">
    <citation type="submission" date="2024-02" db="EMBL/GenBank/DDBJ databases">
        <title>De novo assembly and annotation of 12 fungi associated with fruit tree decline syndrome in Ontario, Canada.</title>
        <authorList>
            <person name="Sulman M."/>
            <person name="Ellouze W."/>
            <person name="Ilyukhin E."/>
        </authorList>
    </citation>
    <scope>NUCLEOTIDE SEQUENCE [LARGE SCALE GENOMIC DNA]</scope>
    <source>
        <strain evidence="3 4">M169</strain>
    </source>
</reference>
<comment type="caution">
    <text evidence="3">The sequence shown here is derived from an EMBL/GenBank/DDBJ whole genome shotgun (WGS) entry which is preliminary data.</text>
</comment>
<evidence type="ECO:0000313" key="4">
    <source>
        <dbReference type="Proteomes" id="UP001430848"/>
    </source>
</evidence>
<sequence>MFLDAIQQSPGLRTLAPPFPQHQPDPDADADADSALIPSWGRYYRARRRASEHLIHGLTHKPSSSRAGVLLTDFAIGAAIGAVAAVAAVAVIACAIAVAAGLTLDVVSGVVIDAAIRVAVACMRGGARLAASFVASLLAGAARVRKVYASRAKKQTTDDTGAVALPARATAAPRRSFAAPRYIFGSTQARQPGSGLRPLRLAASAGVRLGGGSPAAQRYSDWKKDKGVAVFATIALEQWKQRVTSRIRRRS</sequence>
<name>A0ABR1NTR3_DIAER</name>
<evidence type="ECO:0000313" key="3">
    <source>
        <dbReference type="EMBL" id="KAK7714719.1"/>
    </source>
</evidence>
<evidence type="ECO:0000256" key="2">
    <source>
        <dbReference type="SAM" id="Phobius"/>
    </source>
</evidence>
<evidence type="ECO:0000256" key="1">
    <source>
        <dbReference type="SAM" id="MobiDB-lite"/>
    </source>
</evidence>
<keyword evidence="2" id="KW-1133">Transmembrane helix</keyword>
<keyword evidence="4" id="KW-1185">Reference proteome</keyword>
<gene>
    <name evidence="3" type="ORF">SLS63_011609</name>
</gene>